<evidence type="ECO:0000256" key="9">
    <source>
        <dbReference type="ARBA" id="ARBA00049563"/>
    </source>
</evidence>
<keyword evidence="8 10" id="KW-0460">Magnesium</keyword>
<dbReference type="GO" id="GO:0005524">
    <property type="term" value="F:ATP binding"/>
    <property type="evidence" value="ECO:0007669"/>
    <property type="project" value="UniProtKB-UniRule"/>
</dbReference>
<reference evidence="14 15" key="1">
    <citation type="submission" date="2018-08" db="EMBL/GenBank/DDBJ databases">
        <title>A genome reference for cultivated species of the human gut microbiota.</title>
        <authorList>
            <person name="Zou Y."/>
            <person name="Xue W."/>
            <person name="Luo G."/>
        </authorList>
    </citation>
    <scope>NUCLEOTIDE SEQUENCE [LARGE SCALE GENOMIC DNA]</scope>
    <source>
        <strain evidence="14 15">AF16-14</strain>
    </source>
</reference>
<dbReference type="PANTHER" id="PTHR11088">
    <property type="entry name" value="TRNA DIMETHYLALLYLTRANSFERASE"/>
    <property type="match status" value="1"/>
</dbReference>
<evidence type="ECO:0000256" key="5">
    <source>
        <dbReference type="ARBA" id="ARBA00022694"/>
    </source>
</evidence>
<evidence type="ECO:0000256" key="4">
    <source>
        <dbReference type="ARBA" id="ARBA00022679"/>
    </source>
</evidence>
<feature type="site" description="Interaction with substrate tRNA" evidence="10">
    <location>
        <position position="100"/>
    </location>
</feature>
<gene>
    <name evidence="10" type="primary">miaA</name>
    <name evidence="14" type="ORF">DWW57_08565</name>
</gene>
<feature type="binding site" evidence="10">
    <location>
        <begin position="11"/>
        <end position="16"/>
    </location>
    <ligand>
        <name>substrate</name>
    </ligand>
</feature>
<evidence type="ECO:0000256" key="11">
    <source>
        <dbReference type="RuleBase" id="RU003783"/>
    </source>
</evidence>
<feature type="binding site" evidence="10">
    <location>
        <begin position="9"/>
        <end position="16"/>
    </location>
    <ligand>
        <name>ATP</name>
        <dbReference type="ChEBI" id="CHEBI:30616"/>
    </ligand>
</feature>
<dbReference type="AlphaFoldDB" id="A0A1Y3ZYL5"/>
<dbReference type="Gene3D" id="3.40.50.300">
    <property type="entry name" value="P-loop containing nucleotide triphosphate hydrolases"/>
    <property type="match status" value="1"/>
</dbReference>
<accession>A0A1Y3ZYL5</accession>
<comment type="similarity">
    <text evidence="3 10 13">Belongs to the IPP transferase family.</text>
</comment>
<dbReference type="EC" id="2.5.1.75" evidence="10"/>
<comment type="catalytic activity">
    <reaction evidence="9 10 11">
        <text>adenosine(37) in tRNA + dimethylallyl diphosphate = N(6)-dimethylallyladenosine(37) in tRNA + diphosphate</text>
        <dbReference type="Rhea" id="RHEA:26482"/>
        <dbReference type="Rhea" id="RHEA-COMP:10162"/>
        <dbReference type="Rhea" id="RHEA-COMP:10375"/>
        <dbReference type="ChEBI" id="CHEBI:33019"/>
        <dbReference type="ChEBI" id="CHEBI:57623"/>
        <dbReference type="ChEBI" id="CHEBI:74411"/>
        <dbReference type="ChEBI" id="CHEBI:74415"/>
        <dbReference type="EC" id="2.5.1.75"/>
    </reaction>
</comment>
<keyword evidence="5 10" id="KW-0819">tRNA processing</keyword>
<dbReference type="HAMAP" id="MF_00185">
    <property type="entry name" value="IPP_trans"/>
    <property type="match status" value="1"/>
</dbReference>
<keyword evidence="6 10" id="KW-0547">Nucleotide-binding</keyword>
<keyword evidence="7 10" id="KW-0067">ATP-binding</keyword>
<evidence type="ECO:0000256" key="7">
    <source>
        <dbReference type="ARBA" id="ARBA00022840"/>
    </source>
</evidence>
<dbReference type="Pfam" id="PF01715">
    <property type="entry name" value="IPPT"/>
    <property type="match status" value="1"/>
</dbReference>
<comment type="function">
    <text evidence="2 10 12">Catalyzes the transfer of a dimethylallyl group onto the adenine at position 37 in tRNAs that read codons beginning with uridine, leading to the formation of N6-(dimethylallyl)adenosine (i(6)A).</text>
</comment>
<comment type="caution">
    <text evidence="10">Lacks conserved residue(s) required for the propagation of feature annotation.</text>
</comment>
<evidence type="ECO:0000256" key="10">
    <source>
        <dbReference type="HAMAP-Rule" id="MF_00185"/>
    </source>
</evidence>
<feature type="site" description="Interaction with substrate tRNA" evidence="10">
    <location>
        <position position="122"/>
    </location>
</feature>
<dbReference type="SUPFAM" id="SSF52540">
    <property type="entry name" value="P-loop containing nucleoside triphosphate hydrolases"/>
    <property type="match status" value="1"/>
</dbReference>
<sequence>MKTLLVLLGPTGVGKTDLSIGIAKAFGTEIISCDSRQIYKEMRIGTAVPSSGQLAAVRHHFIQMISVHDYYNSWQFEVQALERIRELFQEKEVVLMTGGSMLYIDAVCKGIDDIPTISPELRTGLMEVYEREGLESIRQMLKELDPVFYGQVDLNNGKRVLHAVEVCRMAGVPYSSLRKNTPKDRGFRIVRIGLNREREELYARIDRRVDLMLEEGLEDEARRLWPLRHLNALNTVGYKELFDYFEGKTDYAEAVRLIKRNSRRYARKQLSWFRRDDDIRWFHPDDYEGIVEAIRLMKIG</sequence>
<dbReference type="GO" id="GO:0006400">
    <property type="term" value="P:tRNA modification"/>
    <property type="evidence" value="ECO:0007669"/>
    <property type="project" value="TreeGrafter"/>
</dbReference>
<proteinExistence type="inferred from homology"/>
<evidence type="ECO:0000256" key="13">
    <source>
        <dbReference type="RuleBase" id="RU003785"/>
    </source>
</evidence>
<evidence type="ECO:0000256" key="8">
    <source>
        <dbReference type="ARBA" id="ARBA00022842"/>
    </source>
</evidence>
<name>A0A1Y3ZYL5_9BACT</name>
<dbReference type="GO" id="GO:0052381">
    <property type="term" value="F:tRNA dimethylallyltransferase activity"/>
    <property type="evidence" value="ECO:0007669"/>
    <property type="project" value="UniProtKB-UniRule"/>
</dbReference>
<dbReference type="PANTHER" id="PTHR11088:SF60">
    <property type="entry name" value="TRNA DIMETHYLALLYLTRANSFERASE"/>
    <property type="match status" value="1"/>
</dbReference>
<evidence type="ECO:0000256" key="1">
    <source>
        <dbReference type="ARBA" id="ARBA00001946"/>
    </source>
</evidence>
<evidence type="ECO:0000313" key="14">
    <source>
        <dbReference type="EMBL" id="RGU56590.1"/>
    </source>
</evidence>
<evidence type="ECO:0000256" key="3">
    <source>
        <dbReference type="ARBA" id="ARBA00005842"/>
    </source>
</evidence>
<dbReference type="InterPro" id="IPR018022">
    <property type="entry name" value="IPT"/>
</dbReference>
<feature type="region of interest" description="Interaction with substrate tRNA" evidence="10">
    <location>
        <begin position="34"/>
        <end position="37"/>
    </location>
</feature>
<organism evidence="14 15">
    <name type="scientific">Odoribacter splanchnicus</name>
    <dbReference type="NCBI Taxonomy" id="28118"/>
    <lineage>
        <taxon>Bacteria</taxon>
        <taxon>Pseudomonadati</taxon>
        <taxon>Bacteroidota</taxon>
        <taxon>Bacteroidia</taxon>
        <taxon>Bacteroidales</taxon>
        <taxon>Odoribacteraceae</taxon>
        <taxon>Odoribacter</taxon>
    </lineage>
</organism>
<dbReference type="Proteomes" id="UP000284243">
    <property type="component" value="Unassembled WGS sequence"/>
</dbReference>
<dbReference type="InterPro" id="IPR039657">
    <property type="entry name" value="Dimethylallyltransferase"/>
</dbReference>
<comment type="subunit">
    <text evidence="10">Monomer.</text>
</comment>
<comment type="caution">
    <text evidence="14">The sequence shown here is derived from an EMBL/GenBank/DDBJ whole genome shotgun (WGS) entry which is preliminary data.</text>
</comment>
<dbReference type="NCBIfam" id="TIGR00174">
    <property type="entry name" value="miaA"/>
    <property type="match status" value="1"/>
</dbReference>
<evidence type="ECO:0000313" key="15">
    <source>
        <dbReference type="Proteomes" id="UP000284243"/>
    </source>
</evidence>
<dbReference type="InterPro" id="IPR027417">
    <property type="entry name" value="P-loop_NTPase"/>
</dbReference>
<evidence type="ECO:0000256" key="12">
    <source>
        <dbReference type="RuleBase" id="RU003784"/>
    </source>
</evidence>
<dbReference type="RefSeq" id="WP_022160717.1">
    <property type="nucleotide sequence ID" value="NZ_CABJFF010000014.1"/>
</dbReference>
<dbReference type="Gene3D" id="1.10.20.140">
    <property type="match status" value="1"/>
</dbReference>
<dbReference type="EMBL" id="QRYC01000009">
    <property type="protein sequence ID" value="RGU56590.1"/>
    <property type="molecule type" value="Genomic_DNA"/>
</dbReference>
<evidence type="ECO:0000256" key="2">
    <source>
        <dbReference type="ARBA" id="ARBA00003213"/>
    </source>
</evidence>
<comment type="cofactor">
    <cofactor evidence="1 10">
        <name>Mg(2+)</name>
        <dbReference type="ChEBI" id="CHEBI:18420"/>
    </cofactor>
</comment>
<evidence type="ECO:0000256" key="6">
    <source>
        <dbReference type="ARBA" id="ARBA00022741"/>
    </source>
</evidence>
<protein>
    <recommendedName>
        <fullName evidence="10">tRNA dimethylallyltransferase</fullName>
        <ecNumber evidence="10">2.5.1.75</ecNumber>
    </recommendedName>
    <alternativeName>
        <fullName evidence="10">Dimethylallyl diphosphate:tRNA dimethylallyltransferase</fullName>
        <shortName evidence="10">DMAPP:tRNA dimethylallyltransferase</shortName>
        <shortName evidence="10">DMATase</shortName>
    </alternativeName>
    <alternativeName>
        <fullName evidence="10">Isopentenyl-diphosphate:tRNA isopentenyltransferase</fullName>
        <shortName evidence="10">IPP transferase</shortName>
        <shortName evidence="10">IPPT</shortName>
        <shortName evidence="10">IPTase</shortName>
    </alternativeName>
</protein>
<keyword evidence="4 10" id="KW-0808">Transferase</keyword>